<evidence type="ECO:0000256" key="8">
    <source>
        <dbReference type="ARBA" id="ARBA00023012"/>
    </source>
</evidence>
<dbReference type="KEGG" id="ery:CP97_14470"/>
<dbReference type="Gene3D" id="3.30.450.20">
    <property type="entry name" value="PAS domain"/>
    <property type="match status" value="1"/>
</dbReference>
<feature type="domain" description="PAS" evidence="12">
    <location>
        <begin position="18"/>
        <end position="88"/>
    </location>
</feature>
<dbReference type="SUPFAM" id="SSF55785">
    <property type="entry name" value="PYP-like sensor domain (PAS domain)"/>
    <property type="match status" value="1"/>
</dbReference>
<dbReference type="Gene3D" id="3.30.565.10">
    <property type="entry name" value="Histidine kinase-like ATPase, C-terminal domain"/>
    <property type="match status" value="1"/>
</dbReference>
<evidence type="ECO:0000256" key="5">
    <source>
        <dbReference type="ARBA" id="ARBA00022741"/>
    </source>
</evidence>
<organism evidence="13 14">
    <name type="scientific">Aurantiacibacter atlanticus</name>
    <dbReference type="NCBI Taxonomy" id="1648404"/>
    <lineage>
        <taxon>Bacteria</taxon>
        <taxon>Pseudomonadati</taxon>
        <taxon>Pseudomonadota</taxon>
        <taxon>Alphaproteobacteria</taxon>
        <taxon>Sphingomonadales</taxon>
        <taxon>Erythrobacteraceae</taxon>
        <taxon>Aurantiacibacter</taxon>
    </lineage>
</organism>
<evidence type="ECO:0000259" key="11">
    <source>
        <dbReference type="PROSITE" id="PS50109"/>
    </source>
</evidence>
<dbReference type="EC" id="2.7.13.3" evidence="2"/>
<dbReference type="InterPro" id="IPR036890">
    <property type="entry name" value="HATPase_C_sf"/>
</dbReference>
<dbReference type="GO" id="GO:0005524">
    <property type="term" value="F:ATP binding"/>
    <property type="evidence" value="ECO:0007669"/>
    <property type="project" value="UniProtKB-KW"/>
</dbReference>
<dbReference type="InterPro" id="IPR003594">
    <property type="entry name" value="HATPase_dom"/>
</dbReference>
<dbReference type="InterPro" id="IPR035965">
    <property type="entry name" value="PAS-like_dom_sf"/>
</dbReference>
<dbReference type="SMART" id="SM00387">
    <property type="entry name" value="HATPase_c"/>
    <property type="match status" value="1"/>
</dbReference>
<dbReference type="Proteomes" id="UP000059113">
    <property type="component" value="Chromosome"/>
</dbReference>
<keyword evidence="14" id="KW-1185">Reference proteome</keyword>
<evidence type="ECO:0000313" key="13">
    <source>
        <dbReference type="EMBL" id="AKQ42973.1"/>
    </source>
</evidence>
<evidence type="ECO:0000256" key="9">
    <source>
        <dbReference type="ARBA" id="ARBA00059827"/>
    </source>
</evidence>
<evidence type="ECO:0000256" key="7">
    <source>
        <dbReference type="ARBA" id="ARBA00022840"/>
    </source>
</evidence>
<dbReference type="PROSITE" id="PS50109">
    <property type="entry name" value="HIS_KIN"/>
    <property type="match status" value="1"/>
</dbReference>
<evidence type="ECO:0000256" key="1">
    <source>
        <dbReference type="ARBA" id="ARBA00000085"/>
    </source>
</evidence>
<dbReference type="EMBL" id="CP011310">
    <property type="protein sequence ID" value="AKQ42973.1"/>
    <property type="molecule type" value="Genomic_DNA"/>
</dbReference>
<dbReference type="SMART" id="SM00388">
    <property type="entry name" value="HisKA"/>
    <property type="match status" value="1"/>
</dbReference>
<keyword evidence="5" id="KW-0547">Nucleotide-binding</keyword>
<dbReference type="CDD" id="cd00082">
    <property type="entry name" value="HisKA"/>
    <property type="match status" value="1"/>
</dbReference>
<gene>
    <name evidence="13" type="ORF">CP97_14470</name>
</gene>
<dbReference type="GO" id="GO:0000155">
    <property type="term" value="F:phosphorelay sensor kinase activity"/>
    <property type="evidence" value="ECO:0007669"/>
    <property type="project" value="InterPro"/>
</dbReference>
<keyword evidence="6 13" id="KW-0418">Kinase</keyword>
<dbReference type="STRING" id="1648404.CP97_14470"/>
<dbReference type="OrthoDB" id="9789238at2"/>
<dbReference type="PANTHER" id="PTHR43065:SF10">
    <property type="entry name" value="PEROXIDE STRESS-ACTIVATED HISTIDINE KINASE MAK3"/>
    <property type="match status" value="1"/>
</dbReference>
<dbReference type="PRINTS" id="PR00344">
    <property type="entry name" value="BCTRLSENSOR"/>
</dbReference>
<keyword evidence="8" id="KW-0902">Two-component regulatory system</keyword>
<dbReference type="FunFam" id="3.30.450.20:FF:000060">
    <property type="entry name" value="Sensor protein FixL"/>
    <property type="match status" value="1"/>
</dbReference>
<dbReference type="Pfam" id="PF00512">
    <property type="entry name" value="HisKA"/>
    <property type="match status" value="1"/>
</dbReference>
<dbReference type="InterPro" id="IPR003661">
    <property type="entry name" value="HisK_dim/P_dom"/>
</dbReference>
<dbReference type="AlphaFoldDB" id="A0A0H4W0F2"/>
<evidence type="ECO:0000313" key="14">
    <source>
        <dbReference type="Proteomes" id="UP000059113"/>
    </source>
</evidence>
<dbReference type="PROSITE" id="PS50112">
    <property type="entry name" value="PAS"/>
    <property type="match status" value="1"/>
</dbReference>
<dbReference type="InterPro" id="IPR005467">
    <property type="entry name" value="His_kinase_dom"/>
</dbReference>
<keyword evidence="3" id="KW-0597">Phosphoprotein</keyword>
<accession>A0A0H4W0F2</accession>
<reference evidence="13 14" key="1">
    <citation type="journal article" date="2015" name="Int. J. Syst. Evol. Microbiol.">
        <title>Erythrobacter atlanticus sp. nov., a bacterium from ocean sediment able to degrade polycyclic aromatic hydrocarbons.</title>
        <authorList>
            <person name="Zhuang L."/>
            <person name="Liu Y."/>
            <person name="Wang L."/>
            <person name="Wang W."/>
            <person name="Shao Z."/>
        </authorList>
    </citation>
    <scope>NUCLEOTIDE SEQUENCE [LARGE SCALE GENOMIC DNA]</scope>
    <source>
        <strain evidence="14">s21-N3</strain>
    </source>
</reference>
<protein>
    <recommendedName>
        <fullName evidence="10">Sensor protein FixL</fullName>
        <ecNumber evidence="2">2.7.13.3</ecNumber>
    </recommendedName>
</protein>
<evidence type="ECO:0000256" key="10">
    <source>
        <dbReference type="ARBA" id="ARBA00070616"/>
    </source>
</evidence>
<evidence type="ECO:0000256" key="6">
    <source>
        <dbReference type="ARBA" id="ARBA00022777"/>
    </source>
</evidence>
<dbReference type="InterPro" id="IPR004358">
    <property type="entry name" value="Sig_transdc_His_kin-like_C"/>
</dbReference>
<comment type="catalytic activity">
    <reaction evidence="1">
        <text>ATP + protein L-histidine = ADP + protein N-phospho-L-histidine.</text>
        <dbReference type="EC" id="2.7.13.3"/>
    </reaction>
</comment>
<dbReference type="PANTHER" id="PTHR43065">
    <property type="entry name" value="SENSOR HISTIDINE KINASE"/>
    <property type="match status" value="1"/>
</dbReference>
<dbReference type="SUPFAM" id="SSF47384">
    <property type="entry name" value="Homodimeric domain of signal transducing histidine kinase"/>
    <property type="match status" value="1"/>
</dbReference>
<dbReference type="SMART" id="SM00091">
    <property type="entry name" value="PAS"/>
    <property type="match status" value="1"/>
</dbReference>
<dbReference type="Pfam" id="PF02518">
    <property type="entry name" value="HATPase_c"/>
    <property type="match status" value="1"/>
</dbReference>
<dbReference type="GO" id="GO:0006355">
    <property type="term" value="P:regulation of DNA-templated transcription"/>
    <property type="evidence" value="ECO:0007669"/>
    <property type="project" value="InterPro"/>
</dbReference>
<dbReference type="CDD" id="cd00130">
    <property type="entry name" value="PAS"/>
    <property type="match status" value="1"/>
</dbReference>
<evidence type="ECO:0000259" key="12">
    <source>
        <dbReference type="PROSITE" id="PS50112"/>
    </source>
</evidence>
<dbReference type="PATRIC" id="fig|1648404.4.peg.3015"/>
<proteinExistence type="predicted"/>
<name>A0A0H4W0F2_9SPHN</name>
<dbReference type="RefSeq" id="WP_048886528.1">
    <property type="nucleotide sequence ID" value="NZ_CP011310.1"/>
</dbReference>
<comment type="function">
    <text evidence="9">Putative oxygen sensor; modulates the activity of FixJ, a transcriptional activator of nitrogen fixation fixK gene. FixL probably acts as a kinase that phosphorylates FixJ.</text>
</comment>
<dbReference type="SUPFAM" id="SSF55874">
    <property type="entry name" value="ATPase domain of HSP90 chaperone/DNA topoisomerase II/histidine kinase"/>
    <property type="match status" value="1"/>
</dbReference>
<dbReference type="Gene3D" id="6.10.250.2580">
    <property type="match status" value="1"/>
</dbReference>
<dbReference type="NCBIfam" id="TIGR00229">
    <property type="entry name" value="sensory_box"/>
    <property type="match status" value="1"/>
</dbReference>
<evidence type="ECO:0000256" key="4">
    <source>
        <dbReference type="ARBA" id="ARBA00022679"/>
    </source>
</evidence>
<keyword evidence="7" id="KW-0067">ATP-binding</keyword>
<feature type="domain" description="Histidine kinase" evidence="11">
    <location>
        <begin position="165"/>
        <end position="380"/>
    </location>
</feature>
<dbReference type="InterPro" id="IPR000014">
    <property type="entry name" value="PAS"/>
</dbReference>
<evidence type="ECO:0000256" key="3">
    <source>
        <dbReference type="ARBA" id="ARBA00022553"/>
    </source>
</evidence>
<dbReference type="Gene3D" id="1.10.287.130">
    <property type="match status" value="1"/>
</dbReference>
<dbReference type="InterPro" id="IPR013767">
    <property type="entry name" value="PAS_fold"/>
</dbReference>
<keyword evidence="4" id="KW-0808">Transferase</keyword>
<dbReference type="InterPro" id="IPR036097">
    <property type="entry name" value="HisK_dim/P_sf"/>
</dbReference>
<dbReference type="Pfam" id="PF00989">
    <property type="entry name" value="PAS"/>
    <property type="match status" value="1"/>
</dbReference>
<sequence>MAKDPPSISPSALHPFGGPDVLHALIDTVPDAMVVIDTSGNILSFSTGAELMFGYSEAEVLGENVSLLMPSPDRERHDGYLRQYMETGKRRVIGIGRVTTARARDGATFPIDLSVGEVNLADKRLFAGFIRDLTDSRQTEQQLHSLQAELAHVSRISSMGTLATSIAHELNQPLTAIANYVEGAQDLLDEPSAHNIDQVRYALRESADEALRAGQIVQRLREFIARGETTRTFASISKLVNEATALALINGDARGVEFEQALSDEEDKVLVDPVQIQQVLVNLIRNAVEAMSESTIKRLFISSHLNSDGMMVVTVSDSGPGLDEHVAERLFHPFVSTKASGMGLGLSIAHTIINAHDGKIWAEPSPMGGTQFHFSLVTQRTLPDDD</sequence>
<evidence type="ECO:0000256" key="2">
    <source>
        <dbReference type="ARBA" id="ARBA00012438"/>
    </source>
</evidence>
<reference evidence="14" key="2">
    <citation type="submission" date="2015-04" db="EMBL/GenBank/DDBJ databases">
        <title>The complete genome sequence of Erythrobacter sp. s21-N3.</title>
        <authorList>
            <person name="Zhuang L."/>
            <person name="Liu Y."/>
            <person name="Shao Z."/>
        </authorList>
    </citation>
    <scope>NUCLEOTIDE SEQUENCE [LARGE SCALE GENOMIC DNA]</scope>
    <source>
        <strain evidence="14">s21-N3</strain>
    </source>
</reference>